<accession>E9HIW7</accession>
<dbReference type="OrthoDB" id="6369077at2759"/>
<gene>
    <name evidence="1" type="ORF">DAPPUDRAFT_114664</name>
</gene>
<keyword evidence="2" id="KW-1185">Reference proteome</keyword>
<sequence>MALPLTTSACVLRPCRTITSFMARVVTEPTLHRRPCCPRWTSSASSHTSTYCQALQFGRKLCHQLLAEVVERCCQIRGLSCWIQAMKAGIFAGAAAVMAATCSHLARPLIRKGMASCSARGVGERRHSRNLSSAYSIPDSFGC</sequence>
<evidence type="ECO:0000313" key="1">
    <source>
        <dbReference type="EMBL" id="EFX68281.1"/>
    </source>
</evidence>
<evidence type="ECO:0000313" key="2">
    <source>
        <dbReference type="Proteomes" id="UP000000305"/>
    </source>
</evidence>
<organism evidence="1 2">
    <name type="scientific">Daphnia pulex</name>
    <name type="common">Water flea</name>
    <dbReference type="NCBI Taxonomy" id="6669"/>
    <lineage>
        <taxon>Eukaryota</taxon>
        <taxon>Metazoa</taxon>
        <taxon>Ecdysozoa</taxon>
        <taxon>Arthropoda</taxon>
        <taxon>Crustacea</taxon>
        <taxon>Branchiopoda</taxon>
        <taxon>Diplostraca</taxon>
        <taxon>Cladocera</taxon>
        <taxon>Anomopoda</taxon>
        <taxon>Daphniidae</taxon>
        <taxon>Daphnia</taxon>
    </lineage>
</organism>
<dbReference type="HOGENOM" id="CLU_1808141_0_0_1"/>
<protein>
    <submittedName>
        <fullName evidence="1">Uncharacterized protein</fullName>
    </submittedName>
</protein>
<dbReference type="KEGG" id="dpx:DAPPUDRAFT_114664"/>
<proteinExistence type="predicted"/>
<reference evidence="1 2" key="1">
    <citation type="journal article" date="2011" name="Science">
        <title>The ecoresponsive genome of Daphnia pulex.</title>
        <authorList>
            <person name="Colbourne J.K."/>
            <person name="Pfrender M.E."/>
            <person name="Gilbert D."/>
            <person name="Thomas W.K."/>
            <person name="Tucker A."/>
            <person name="Oakley T.H."/>
            <person name="Tokishita S."/>
            <person name="Aerts A."/>
            <person name="Arnold G.J."/>
            <person name="Basu M.K."/>
            <person name="Bauer D.J."/>
            <person name="Caceres C.E."/>
            <person name="Carmel L."/>
            <person name="Casola C."/>
            <person name="Choi J.H."/>
            <person name="Detter J.C."/>
            <person name="Dong Q."/>
            <person name="Dusheyko S."/>
            <person name="Eads B.D."/>
            <person name="Frohlich T."/>
            <person name="Geiler-Samerotte K.A."/>
            <person name="Gerlach D."/>
            <person name="Hatcher P."/>
            <person name="Jogdeo S."/>
            <person name="Krijgsveld J."/>
            <person name="Kriventseva E.V."/>
            <person name="Kultz D."/>
            <person name="Laforsch C."/>
            <person name="Lindquist E."/>
            <person name="Lopez J."/>
            <person name="Manak J.R."/>
            <person name="Muller J."/>
            <person name="Pangilinan J."/>
            <person name="Patwardhan R.P."/>
            <person name="Pitluck S."/>
            <person name="Pritham E.J."/>
            <person name="Rechtsteiner A."/>
            <person name="Rho M."/>
            <person name="Rogozin I.B."/>
            <person name="Sakarya O."/>
            <person name="Salamov A."/>
            <person name="Schaack S."/>
            <person name="Shapiro H."/>
            <person name="Shiga Y."/>
            <person name="Skalitzky C."/>
            <person name="Smith Z."/>
            <person name="Souvorov A."/>
            <person name="Sung W."/>
            <person name="Tang Z."/>
            <person name="Tsuchiya D."/>
            <person name="Tu H."/>
            <person name="Vos H."/>
            <person name="Wang M."/>
            <person name="Wolf Y.I."/>
            <person name="Yamagata H."/>
            <person name="Yamada T."/>
            <person name="Ye Y."/>
            <person name="Shaw J.R."/>
            <person name="Andrews J."/>
            <person name="Crease T.J."/>
            <person name="Tang H."/>
            <person name="Lucas S.M."/>
            <person name="Robertson H.M."/>
            <person name="Bork P."/>
            <person name="Koonin E.V."/>
            <person name="Zdobnov E.M."/>
            <person name="Grigoriev I.V."/>
            <person name="Lynch M."/>
            <person name="Boore J.L."/>
        </authorList>
    </citation>
    <scope>NUCLEOTIDE SEQUENCE [LARGE SCALE GENOMIC DNA]</scope>
</reference>
<dbReference type="AlphaFoldDB" id="E9HIW7"/>
<dbReference type="Proteomes" id="UP000000305">
    <property type="component" value="Unassembled WGS sequence"/>
</dbReference>
<dbReference type="InParanoid" id="E9HIW7"/>
<dbReference type="EMBL" id="GL732658">
    <property type="protein sequence ID" value="EFX68281.1"/>
    <property type="molecule type" value="Genomic_DNA"/>
</dbReference>
<name>E9HIW7_DAPPU</name>